<dbReference type="Gene3D" id="2.30.29.30">
    <property type="entry name" value="Pleckstrin-homology domain (PH domain)/Phosphotyrosine-binding domain (PTB)"/>
    <property type="match status" value="1"/>
</dbReference>
<dbReference type="EMBL" id="JAMQYH010000002">
    <property type="protein sequence ID" value="KAJ1697737.1"/>
    <property type="molecule type" value="Genomic_DNA"/>
</dbReference>
<dbReference type="Proteomes" id="UP001151287">
    <property type="component" value="Unassembled WGS sequence"/>
</dbReference>
<evidence type="ECO:0000313" key="4">
    <source>
        <dbReference type="Proteomes" id="UP001151287"/>
    </source>
</evidence>
<feature type="domain" description="GRAM" evidence="2">
    <location>
        <begin position="145"/>
        <end position="224"/>
    </location>
</feature>
<dbReference type="SMART" id="SM00568">
    <property type="entry name" value="GRAM"/>
    <property type="match status" value="1"/>
</dbReference>
<dbReference type="InterPro" id="IPR037848">
    <property type="entry name" value="GEM-like"/>
</dbReference>
<organism evidence="3 4">
    <name type="scientific">Rhynchospora breviuscula</name>
    <dbReference type="NCBI Taxonomy" id="2022672"/>
    <lineage>
        <taxon>Eukaryota</taxon>
        <taxon>Viridiplantae</taxon>
        <taxon>Streptophyta</taxon>
        <taxon>Embryophyta</taxon>
        <taxon>Tracheophyta</taxon>
        <taxon>Spermatophyta</taxon>
        <taxon>Magnoliopsida</taxon>
        <taxon>Liliopsida</taxon>
        <taxon>Poales</taxon>
        <taxon>Cyperaceae</taxon>
        <taxon>Cyperoideae</taxon>
        <taxon>Rhynchosporeae</taxon>
        <taxon>Rhynchospora</taxon>
    </lineage>
</organism>
<comment type="caution">
    <text evidence="3">The sequence shown here is derived from an EMBL/GenBank/DDBJ whole genome shotgun (WGS) entry which is preliminary data.</text>
</comment>
<accession>A0A9Q0HTB8</accession>
<keyword evidence="4" id="KW-1185">Reference proteome</keyword>
<evidence type="ECO:0000259" key="2">
    <source>
        <dbReference type="SMART" id="SM00568"/>
    </source>
</evidence>
<name>A0A9Q0HTB8_9POAL</name>
<dbReference type="InterPro" id="IPR004182">
    <property type="entry name" value="GRAM"/>
</dbReference>
<dbReference type="PANTHER" id="PTHR31969">
    <property type="entry name" value="GEM-LIKE PROTEIN 2"/>
    <property type="match status" value="1"/>
</dbReference>
<dbReference type="CDD" id="cd13222">
    <property type="entry name" value="PH-GRAM_GEM"/>
    <property type="match status" value="1"/>
</dbReference>
<sequence>MAGKPTGGGWVMGTPVAQPTGQPSMYNTATGVPVGNPHAVPNPYVIGPQETHYTGSTSGSTGGAAGNNPYVLVSTQPGSANSSPMGTVLKALGKCGKKLEDTTKKASGVTANVWQHLKTSPSLTDAAMSKLALGTKVFAEGGCDKLFHQAFGTLPGEQLKKTYACYLSTSSGPVIGTLYLSNARIAFCSDNPVSLGTSPNAQQQVMYYKVVVPLDRLRAVNPSANAINPSDKYIQVVTADNHEFWFMGFVNFDKALRNLTEALPFSNPFHAQVPMS</sequence>
<comment type="similarity">
    <text evidence="1">Belongs to the GEM family.</text>
</comment>
<evidence type="ECO:0000313" key="3">
    <source>
        <dbReference type="EMBL" id="KAJ1697737.1"/>
    </source>
</evidence>
<evidence type="ECO:0000256" key="1">
    <source>
        <dbReference type="ARBA" id="ARBA00009414"/>
    </source>
</evidence>
<dbReference type="OrthoDB" id="1876989at2759"/>
<protein>
    <recommendedName>
        <fullName evidence="2">GRAM domain-containing protein</fullName>
    </recommendedName>
</protein>
<gene>
    <name evidence="3" type="ORF">LUZ63_006249</name>
</gene>
<dbReference type="InterPro" id="IPR011993">
    <property type="entry name" value="PH-like_dom_sf"/>
</dbReference>
<dbReference type="Pfam" id="PF02893">
    <property type="entry name" value="GRAM"/>
    <property type="match status" value="1"/>
</dbReference>
<reference evidence="3" key="1">
    <citation type="journal article" date="2022" name="Cell">
        <title>Repeat-based holocentromeres influence genome architecture and karyotype evolution.</title>
        <authorList>
            <person name="Hofstatter P.G."/>
            <person name="Thangavel G."/>
            <person name="Lux T."/>
            <person name="Neumann P."/>
            <person name="Vondrak T."/>
            <person name="Novak P."/>
            <person name="Zhang M."/>
            <person name="Costa L."/>
            <person name="Castellani M."/>
            <person name="Scott A."/>
            <person name="Toegelov H."/>
            <person name="Fuchs J."/>
            <person name="Mata-Sucre Y."/>
            <person name="Dias Y."/>
            <person name="Vanzela A.L.L."/>
            <person name="Huettel B."/>
            <person name="Almeida C.C.S."/>
            <person name="Simkova H."/>
            <person name="Souza G."/>
            <person name="Pedrosa-Harand A."/>
            <person name="Macas J."/>
            <person name="Mayer K.F.X."/>
            <person name="Houben A."/>
            <person name="Marques A."/>
        </authorList>
    </citation>
    <scope>NUCLEOTIDE SEQUENCE</scope>
    <source>
        <strain evidence="3">RhyBre1mFocal</strain>
    </source>
</reference>
<proteinExistence type="inferred from homology"/>
<dbReference type="AlphaFoldDB" id="A0A9Q0HTB8"/>